<accession>A0A010Z6J1</accession>
<dbReference type="GO" id="GO:0020037">
    <property type="term" value="F:heme binding"/>
    <property type="evidence" value="ECO:0007669"/>
    <property type="project" value="InterPro"/>
</dbReference>
<keyword evidence="4 7" id="KW-0560">Oxidoreductase</keyword>
<dbReference type="EMBL" id="JFBT01000001">
    <property type="protein sequence ID" value="EXG82923.1"/>
    <property type="molecule type" value="Genomic_DNA"/>
</dbReference>
<protein>
    <submittedName>
        <fullName evidence="8">Cytochrome P450</fullName>
    </submittedName>
</protein>
<dbReference type="SUPFAM" id="SSF48264">
    <property type="entry name" value="Cytochrome P450"/>
    <property type="match status" value="1"/>
</dbReference>
<keyword evidence="3 7" id="KW-0479">Metal-binding</keyword>
<evidence type="ECO:0000256" key="7">
    <source>
        <dbReference type="RuleBase" id="RU000461"/>
    </source>
</evidence>
<comment type="caution">
    <text evidence="8">The sequence shown here is derived from an EMBL/GenBank/DDBJ whole genome shotgun (WGS) entry which is preliminary data.</text>
</comment>
<proteinExistence type="inferred from homology"/>
<dbReference type="FunFam" id="1.10.630.10:FF:000018">
    <property type="entry name" value="Cytochrome P450 monooxygenase"/>
    <property type="match status" value="1"/>
</dbReference>
<dbReference type="GO" id="GO:0036199">
    <property type="term" value="F:cholest-4-en-3-one 26-monooxygenase activity"/>
    <property type="evidence" value="ECO:0007669"/>
    <property type="project" value="TreeGrafter"/>
</dbReference>
<dbReference type="PROSITE" id="PS00086">
    <property type="entry name" value="CYTOCHROME_P450"/>
    <property type="match status" value="1"/>
</dbReference>
<dbReference type="AlphaFoldDB" id="A0A010Z6J1"/>
<keyword evidence="5 7" id="KW-0408">Iron</keyword>
<dbReference type="HOGENOM" id="CLU_033716_0_2_11"/>
<dbReference type="Gene3D" id="1.10.630.10">
    <property type="entry name" value="Cytochrome P450"/>
    <property type="match status" value="1"/>
</dbReference>
<evidence type="ECO:0000256" key="3">
    <source>
        <dbReference type="ARBA" id="ARBA00022723"/>
    </source>
</evidence>
<dbReference type="InterPro" id="IPR001128">
    <property type="entry name" value="Cyt_P450"/>
</dbReference>
<dbReference type="PATRIC" id="fig|927661.3.peg.4100"/>
<dbReference type="PRINTS" id="PR00359">
    <property type="entry name" value="BP450"/>
</dbReference>
<evidence type="ECO:0000256" key="2">
    <source>
        <dbReference type="ARBA" id="ARBA00022617"/>
    </source>
</evidence>
<dbReference type="GO" id="GO:0006707">
    <property type="term" value="P:cholesterol catabolic process"/>
    <property type="evidence" value="ECO:0007669"/>
    <property type="project" value="TreeGrafter"/>
</dbReference>
<sequence>MPDVTRPLPAHENTFYFGVVLDFDPYDHRLQDDPYPVYAHLRREAPLYHHAEHDFYVLFRHADVDAALRADGVYSNRMGVTLDASAWNPHAHLVMSFLALDPPEQTRLRRLVSRGFTPRRVAELEPRIQRITEQYLDELDGSFDWIADLAGRVPMDVISEMLGVPESDRAEVRRLADLLVQREDGLRDVPPAGIEASFQLLEYYRDLVAARHRRPADDLTSALIAAESDGDRMTDDEVVAFLFLMVVAGNETTTKLLGNAIYHLRDDTGRVFADPGLIPGWIEETLRYDTSTQLLARYVVADVTLHGVTVPAGSQLLVALGSANRDPAVFTAPDSFDLTRGRDELSKILSFGGGRHFCLGASLARLESAVVLREVVRRLRTVEVDHENCVRFYSSNVRGFAAVPVTAGAR</sequence>
<dbReference type="GO" id="GO:0008395">
    <property type="term" value="F:steroid hydroxylase activity"/>
    <property type="evidence" value="ECO:0007669"/>
    <property type="project" value="TreeGrafter"/>
</dbReference>
<dbReference type="GO" id="GO:0005506">
    <property type="term" value="F:iron ion binding"/>
    <property type="evidence" value="ECO:0007669"/>
    <property type="project" value="InterPro"/>
</dbReference>
<keyword evidence="9" id="KW-1185">Reference proteome</keyword>
<name>A0A010Z6J1_9ACTN</name>
<dbReference type="PANTHER" id="PTHR46696">
    <property type="entry name" value="P450, PUTATIVE (EUROFUNG)-RELATED"/>
    <property type="match status" value="1"/>
</dbReference>
<organism evidence="8 9">
    <name type="scientific">Cryptosporangium arvum DSM 44712</name>
    <dbReference type="NCBI Taxonomy" id="927661"/>
    <lineage>
        <taxon>Bacteria</taxon>
        <taxon>Bacillati</taxon>
        <taxon>Actinomycetota</taxon>
        <taxon>Actinomycetes</taxon>
        <taxon>Cryptosporangiales</taxon>
        <taxon>Cryptosporangiaceae</taxon>
        <taxon>Cryptosporangium</taxon>
    </lineage>
</organism>
<dbReference type="InterPro" id="IPR002397">
    <property type="entry name" value="Cyt_P450_B"/>
</dbReference>
<gene>
    <name evidence="8" type="ORF">CryarDRAFT_4127</name>
</gene>
<dbReference type="PRINTS" id="PR00385">
    <property type="entry name" value="P450"/>
</dbReference>
<dbReference type="Proteomes" id="UP000021053">
    <property type="component" value="Unassembled WGS sequence"/>
</dbReference>
<keyword evidence="2 7" id="KW-0349">Heme</keyword>
<dbReference type="InterPro" id="IPR036396">
    <property type="entry name" value="Cyt_P450_sf"/>
</dbReference>
<evidence type="ECO:0000256" key="4">
    <source>
        <dbReference type="ARBA" id="ARBA00023002"/>
    </source>
</evidence>
<reference evidence="8 9" key="1">
    <citation type="submission" date="2013-07" db="EMBL/GenBank/DDBJ databases">
        <authorList>
            <consortium name="DOE Joint Genome Institute"/>
            <person name="Eisen J."/>
            <person name="Huntemann M."/>
            <person name="Han J."/>
            <person name="Chen A."/>
            <person name="Kyrpides N."/>
            <person name="Mavromatis K."/>
            <person name="Markowitz V."/>
            <person name="Palaniappan K."/>
            <person name="Ivanova N."/>
            <person name="Schaumberg A."/>
            <person name="Pati A."/>
            <person name="Liolios K."/>
            <person name="Nordberg H.P."/>
            <person name="Cantor M.N."/>
            <person name="Hua S.X."/>
            <person name="Woyke T."/>
        </authorList>
    </citation>
    <scope>NUCLEOTIDE SEQUENCE [LARGE SCALE GENOMIC DNA]</scope>
    <source>
        <strain evidence="8 9">DSM 44712</strain>
    </source>
</reference>
<keyword evidence="6 7" id="KW-0503">Monooxygenase</keyword>
<dbReference type="InterPro" id="IPR017972">
    <property type="entry name" value="Cyt_P450_CS"/>
</dbReference>
<evidence type="ECO:0000256" key="5">
    <source>
        <dbReference type="ARBA" id="ARBA00023004"/>
    </source>
</evidence>
<evidence type="ECO:0000313" key="8">
    <source>
        <dbReference type="EMBL" id="EXG82923.1"/>
    </source>
</evidence>
<evidence type="ECO:0000313" key="9">
    <source>
        <dbReference type="Proteomes" id="UP000021053"/>
    </source>
</evidence>
<dbReference type="Pfam" id="PF00067">
    <property type="entry name" value="p450"/>
    <property type="match status" value="1"/>
</dbReference>
<dbReference type="PANTHER" id="PTHR46696:SF4">
    <property type="entry name" value="BIOTIN BIOSYNTHESIS CYTOCHROME P450"/>
    <property type="match status" value="1"/>
</dbReference>
<evidence type="ECO:0000256" key="6">
    <source>
        <dbReference type="ARBA" id="ARBA00023033"/>
    </source>
</evidence>
<evidence type="ECO:0000256" key="1">
    <source>
        <dbReference type="ARBA" id="ARBA00010617"/>
    </source>
</evidence>
<comment type="similarity">
    <text evidence="1 7">Belongs to the cytochrome P450 family.</text>
</comment>